<protein>
    <submittedName>
        <fullName evidence="1">Uncharacterized protein</fullName>
    </submittedName>
</protein>
<dbReference type="Proteomes" id="UP001066276">
    <property type="component" value="Chromosome 2_2"/>
</dbReference>
<sequence length="236" mass="26203">MTSRGATKHCQRNSNKVVDECEHYSESHVDGSFLASGDSMWTWSMMREILESAGHEDADIVNWCIGVFQDANKQIDAIINSAENHGVSSLGSTKAIPLCDDSSVSVECLGAERLIVNITWRSPLEAIPTAALPDLHDIDHWESHYFVLFLTENAVAGDGLVGRFVAMIRSGDYLLNVDSKQFPADMSIDFPQDADFSLSPLIQLGCMKGFRRIYDMQRSPAGCGMFYVENRFRADP</sequence>
<reference evidence="1" key="1">
    <citation type="journal article" date="2022" name="bioRxiv">
        <title>Sequencing and chromosome-scale assembly of the giantPleurodeles waltlgenome.</title>
        <authorList>
            <person name="Brown T."/>
            <person name="Elewa A."/>
            <person name="Iarovenko S."/>
            <person name="Subramanian E."/>
            <person name="Araus A.J."/>
            <person name="Petzold A."/>
            <person name="Susuki M."/>
            <person name="Suzuki K.-i.T."/>
            <person name="Hayashi T."/>
            <person name="Toyoda A."/>
            <person name="Oliveira C."/>
            <person name="Osipova E."/>
            <person name="Leigh N.D."/>
            <person name="Simon A."/>
            <person name="Yun M.H."/>
        </authorList>
    </citation>
    <scope>NUCLEOTIDE SEQUENCE</scope>
    <source>
        <strain evidence="1">20211129_DDA</strain>
        <tissue evidence="1">Liver</tissue>
    </source>
</reference>
<evidence type="ECO:0000313" key="1">
    <source>
        <dbReference type="EMBL" id="KAJ1194226.1"/>
    </source>
</evidence>
<dbReference type="AlphaFoldDB" id="A0AAV7V096"/>
<organism evidence="1 2">
    <name type="scientific">Pleurodeles waltl</name>
    <name type="common">Iberian ribbed newt</name>
    <dbReference type="NCBI Taxonomy" id="8319"/>
    <lineage>
        <taxon>Eukaryota</taxon>
        <taxon>Metazoa</taxon>
        <taxon>Chordata</taxon>
        <taxon>Craniata</taxon>
        <taxon>Vertebrata</taxon>
        <taxon>Euteleostomi</taxon>
        <taxon>Amphibia</taxon>
        <taxon>Batrachia</taxon>
        <taxon>Caudata</taxon>
        <taxon>Salamandroidea</taxon>
        <taxon>Salamandridae</taxon>
        <taxon>Pleurodelinae</taxon>
        <taxon>Pleurodeles</taxon>
    </lineage>
</organism>
<keyword evidence="2" id="KW-1185">Reference proteome</keyword>
<evidence type="ECO:0000313" key="2">
    <source>
        <dbReference type="Proteomes" id="UP001066276"/>
    </source>
</evidence>
<accession>A0AAV7V096</accession>
<proteinExistence type="predicted"/>
<dbReference type="EMBL" id="JANPWB010000004">
    <property type="protein sequence ID" value="KAJ1194226.1"/>
    <property type="molecule type" value="Genomic_DNA"/>
</dbReference>
<gene>
    <name evidence="1" type="ORF">NDU88_003517</name>
</gene>
<comment type="caution">
    <text evidence="1">The sequence shown here is derived from an EMBL/GenBank/DDBJ whole genome shotgun (WGS) entry which is preliminary data.</text>
</comment>
<name>A0AAV7V096_PLEWA</name>